<feature type="region of interest" description="Disordered" evidence="1">
    <location>
        <begin position="70"/>
        <end position="97"/>
    </location>
</feature>
<protein>
    <submittedName>
        <fullName evidence="2">Uncharacterized protein</fullName>
    </submittedName>
</protein>
<dbReference type="EMBL" id="AYRZ02000007">
    <property type="protein sequence ID" value="PHT76147.1"/>
    <property type="molecule type" value="Genomic_DNA"/>
</dbReference>
<dbReference type="Gramene" id="PHT76147">
    <property type="protein sequence ID" value="PHT76147"/>
    <property type="gene ID" value="T459_19669"/>
</dbReference>
<proteinExistence type="predicted"/>
<gene>
    <name evidence="2" type="ORF">T459_19669</name>
</gene>
<evidence type="ECO:0000256" key="1">
    <source>
        <dbReference type="SAM" id="MobiDB-lite"/>
    </source>
</evidence>
<dbReference type="AlphaFoldDB" id="A0A2G2Z2A8"/>
<accession>A0A2G2Z2A8</accession>
<sequence length="97" mass="10211">MSPRRAKLPGPASGYKSASNRGSESAKVNAASSKQHVSHAFSSQFSQVHPGKVTQAIGSIIHGKALSNHGQLKAPLPSKIDLSNLRLGAHECTNTER</sequence>
<keyword evidence="3" id="KW-1185">Reference proteome</keyword>
<feature type="compositionally biased region" description="Polar residues" evidence="1">
    <location>
        <begin position="30"/>
        <end position="47"/>
    </location>
</feature>
<name>A0A2G2Z2A8_CAPAN</name>
<evidence type="ECO:0000313" key="2">
    <source>
        <dbReference type="EMBL" id="PHT76147.1"/>
    </source>
</evidence>
<organism evidence="2 3">
    <name type="scientific">Capsicum annuum</name>
    <name type="common">Capsicum pepper</name>
    <dbReference type="NCBI Taxonomy" id="4072"/>
    <lineage>
        <taxon>Eukaryota</taxon>
        <taxon>Viridiplantae</taxon>
        <taxon>Streptophyta</taxon>
        <taxon>Embryophyta</taxon>
        <taxon>Tracheophyta</taxon>
        <taxon>Spermatophyta</taxon>
        <taxon>Magnoliopsida</taxon>
        <taxon>eudicotyledons</taxon>
        <taxon>Gunneridae</taxon>
        <taxon>Pentapetalae</taxon>
        <taxon>asterids</taxon>
        <taxon>lamiids</taxon>
        <taxon>Solanales</taxon>
        <taxon>Solanaceae</taxon>
        <taxon>Solanoideae</taxon>
        <taxon>Capsiceae</taxon>
        <taxon>Capsicum</taxon>
    </lineage>
</organism>
<reference evidence="2 3" key="1">
    <citation type="journal article" date="2014" name="Nat. Genet.">
        <title>Genome sequence of the hot pepper provides insights into the evolution of pungency in Capsicum species.</title>
        <authorList>
            <person name="Kim S."/>
            <person name="Park M."/>
            <person name="Yeom S.I."/>
            <person name="Kim Y.M."/>
            <person name="Lee J.M."/>
            <person name="Lee H.A."/>
            <person name="Seo E."/>
            <person name="Choi J."/>
            <person name="Cheong K."/>
            <person name="Kim K.T."/>
            <person name="Jung K."/>
            <person name="Lee G.W."/>
            <person name="Oh S.K."/>
            <person name="Bae C."/>
            <person name="Kim S.B."/>
            <person name="Lee H.Y."/>
            <person name="Kim S.Y."/>
            <person name="Kim M.S."/>
            <person name="Kang B.C."/>
            <person name="Jo Y.D."/>
            <person name="Yang H.B."/>
            <person name="Jeong H.J."/>
            <person name="Kang W.H."/>
            <person name="Kwon J.K."/>
            <person name="Shin C."/>
            <person name="Lim J.Y."/>
            <person name="Park J.H."/>
            <person name="Huh J.H."/>
            <person name="Kim J.S."/>
            <person name="Kim B.D."/>
            <person name="Cohen O."/>
            <person name="Paran I."/>
            <person name="Suh M.C."/>
            <person name="Lee S.B."/>
            <person name="Kim Y.K."/>
            <person name="Shin Y."/>
            <person name="Noh S.J."/>
            <person name="Park J."/>
            <person name="Seo Y.S."/>
            <person name="Kwon S.Y."/>
            <person name="Kim H.A."/>
            <person name="Park J.M."/>
            <person name="Kim H.J."/>
            <person name="Choi S.B."/>
            <person name="Bosland P.W."/>
            <person name="Reeves G."/>
            <person name="Jo S.H."/>
            <person name="Lee B.W."/>
            <person name="Cho H.T."/>
            <person name="Choi H.S."/>
            <person name="Lee M.S."/>
            <person name="Yu Y."/>
            <person name="Do Choi Y."/>
            <person name="Park B.S."/>
            <person name="van Deynze A."/>
            <person name="Ashrafi H."/>
            <person name="Hill T."/>
            <person name="Kim W.T."/>
            <person name="Pai H.S."/>
            <person name="Ahn H.K."/>
            <person name="Yeam I."/>
            <person name="Giovannoni J.J."/>
            <person name="Rose J.K."/>
            <person name="Sorensen I."/>
            <person name="Lee S.J."/>
            <person name="Kim R.W."/>
            <person name="Choi I.Y."/>
            <person name="Choi B.S."/>
            <person name="Lim J.S."/>
            <person name="Lee Y.H."/>
            <person name="Choi D."/>
        </authorList>
    </citation>
    <scope>NUCLEOTIDE SEQUENCE [LARGE SCALE GENOMIC DNA]</scope>
    <source>
        <strain evidence="3">cv. CM334</strain>
    </source>
</reference>
<evidence type="ECO:0000313" key="3">
    <source>
        <dbReference type="Proteomes" id="UP000222542"/>
    </source>
</evidence>
<comment type="caution">
    <text evidence="2">The sequence shown here is derived from an EMBL/GenBank/DDBJ whole genome shotgun (WGS) entry which is preliminary data.</text>
</comment>
<reference evidence="2 3" key="2">
    <citation type="journal article" date="2017" name="Genome Biol.">
        <title>New reference genome sequences of hot pepper reveal the massive evolution of plant disease-resistance genes by retroduplication.</title>
        <authorList>
            <person name="Kim S."/>
            <person name="Park J."/>
            <person name="Yeom S.I."/>
            <person name="Kim Y.M."/>
            <person name="Seo E."/>
            <person name="Kim K.T."/>
            <person name="Kim M.S."/>
            <person name="Lee J.M."/>
            <person name="Cheong K."/>
            <person name="Shin H.S."/>
            <person name="Kim S.B."/>
            <person name="Han K."/>
            <person name="Lee J."/>
            <person name="Park M."/>
            <person name="Lee H.A."/>
            <person name="Lee H.Y."/>
            <person name="Lee Y."/>
            <person name="Oh S."/>
            <person name="Lee J.H."/>
            <person name="Choi E."/>
            <person name="Choi E."/>
            <person name="Lee S.E."/>
            <person name="Jeon J."/>
            <person name="Kim H."/>
            <person name="Choi G."/>
            <person name="Song H."/>
            <person name="Lee J."/>
            <person name="Lee S.C."/>
            <person name="Kwon J.K."/>
            <person name="Lee H.Y."/>
            <person name="Koo N."/>
            <person name="Hong Y."/>
            <person name="Kim R.W."/>
            <person name="Kang W.H."/>
            <person name="Huh J.H."/>
            <person name="Kang B.C."/>
            <person name="Yang T.J."/>
            <person name="Lee Y.H."/>
            <person name="Bennetzen J.L."/>
            <person name="Choi D."/>
        </authorList>
    </citation>
    <scope>NUCLEOTIDE SEQUENCE [LARGE SCALE GENOMIC DNA]</scope>
    <source>
        <strain evidence="3">cv. CM334</strain>
    </source>
</reference>
<dbReference type="Proteomes" id="UP000222542">
    <property type="component" value="Unassembled WGS sequence"/>
</dbReference>
<dbReference type="STRING" id="4072.A0A2G2Z2A8"/>
<feature type="region of interest" description="Disordered" evidence="1">
    <location>
        <begin position="1"/>
        <end position="48"/>
    </location>
</feature>